<reference evidence="6 7" key="1">
    <citation type="submission" date="2018-09" db="EMBL/GenBank/DDBJ databases">
        <title>Comparative genomics of Leucobacter spp.</title>
        <authorList>
            <person name="Reis A.C."/>
            <person name="Kolvenbach B.A."/>
            <person name="Corvini P.F.X."/>
            <person name="Nunes O.C."/>
        </authorList>
    </citation>
    <scope>NUCLEOTIDE SEQUENCE [LARGE SCALE GENOMIC DNA]</scope>
    <source>
        <strain evidence="6 7">TAN 31504</strain>
    </source>
</reference>
<keyword evidence="3 5" id="KW-1133">Transmembrane helix</keyword>
<keyword evidence="7" id="KW-1185">Reference proteome</keyword>
<dbReference type="Gene3D" id="1.20.58.340">
    <property type="entry name" value="Magnesium transport protein CorA, transmembrane region"/>
    <property type="match status" value="1"/>
</dbReference>
<comment type="caution">
    <text evidence="6">The sequence shown here is derived from an EMBL/GenBank/DDBJ whole genome shotgun (WGS) entry which is preliminary data.</text>
</comment>
<evidence type="ECO:0000256" key="1">
    <source>
        <dbReference type="ARBA" id="ARBA00004141"/>
    </source>
</evidence>
<dbReference type="InterPro" id="IPR002523">
    <property type="entry name" value="MgTranspt_CorA/ZnTranspt_ZntB"/>
</dbReference>
<dbReference type="Proteomes" id="UP001645859">
    <property type="component" value="Unassembled WGS sequence"/>
</dbReference>
<sequence>MVRDGHDRDLRARAARLHQAEGVAAMSLRTLTHRSWTRVLVAGPHEWERAERLSTTASDGSAPGIRFPVRFVTPDPTGATVSEAIVVLGTEEIVTIEPGHGLPVLQDVEARLHWDEAQDRGTAGVGLAIVRAGFQANAESLGRIEADIRQVRSSVAVLAEERGDTRGISVSDLPSVSTVLTDIDAVLSQVSYSVGRLTQLARLLRRHAGEGGVVPRGELDALIQQGDALSGRVEFLVERHRFHARGTAQQISTSDLNVVKIFTVLWAILIPGTTLINWYGQNFEVMPELSWPYSAWVQIIGVFCLAVIPIYTVKRAGQLR</sequence>
<keyword evidence="4 5" id="KW-0472">Membrane</keyword>
<dbReference type="PANTHER" id="PTHR47685:SF1">
    <property type="entry name" value="MAGNESIUM TRANSPORT PROTEIN CORA"/>
    <property type="match status" value="1"/>
</dbReference>
<evidence type="ECO:0008006" key="8">
    <source>
        <dbReference type="Google" id="ProtNLM"/>
    </source>
</evidence>
<feature type="transmembrane region" description="Helical" evidence="5">
    <location>
        <begin position="291"/>
        <end position="313"/>
    </location>
</feature>
<evidence type="ECO:0000256" key="3">
    <source>
        <dbReference type="ARBA" id="ARBA00022989"/>
    </source>
</evidence>
<feature type="transmembrane region" description="Helical" evidence="5">
    <location>
        <begin position="258"/>
        <end position="279"/>
    </location>
</feature>
<dbReference type="InterPro" id="IPR045863">
    <property type="entry name" value="CorA_TM1_TM2"/>
</dbReference>
<dbReference type="InterPro" id="IPR050829">
    <property type="entry name" value="CorA_MIT"/>
</dbReference>
<evidence type="ECO:0000256" key="4">
    <source>
        <dbReference type="ARBA" id="ARBA00023136"/>
    </source>
</evidence>
<evidence type="ECO:0000313" key="6">
    <source>
        <dbReference type="EMBL" id="MBL3680475.1"/>
    </source>
</evidence>
<proteinExistence type="predicted"/>
<dbReference type="Pfam" id="PF01544">
    <property type="entry name" value="CorA"/>
    <property type="match status" value="1"/>
</dbReference>
<dbReference type="PANTHER" id="PTHR47685">
    <property type="entry name" value="MAGNESIUM TRANSPORT PROTEIN CORA"/>
    <property type="match status" value="1"/>
</dbReference>
<protein>
    <recommendedName>
        <fullName evidence="8">Magnesium transporter</fullName>
    </recommendedName>
</protein>
<name>A0ABS1SIS2_9MICO</name>
<evidence type="ECO:0000313" key="7">
    <source>
        <dbReference type="Proteomes" id="UP001645859"/>
    </source>
</evidence>
<organism evidence="6 7">
    <name type="scientific">Leucobacter chromiireducens subsp. solipictus</name>
    <dbReference type="NCBI Taxonomy" id="398235"/>
    <lineage>
        <taxon>Bacteria</taxon>
        <taxon>Bacillati</taxon>
        <taxon>Actinomycetota</taxon>
        <taxon>Actinomycetes</taxon>
        <taxon>Micrococcales</taxon>
        <taxon>Microbacteriaceae</taxon>
        <taxon>Leucobacter</taxon>
    </lineage>
</organism>
<evidence type="ECO:0000256" key="2">
    <source>
        <dbReference type="ARBA" id="ARBA00022692"/>
    </source>
</evidence>
<keyword evidence="2 5" id="KW-0812">Transmembrane</keyword>
<accession>A0ABS1SIS2</accession>
<gene>
    <name evidence="6" type="ORF">D3230_14430</name>
</gene>
<comment type="subcellular location">
    <subcellularLocation>
        <location evidence="1">Membrane</location>
        <topology evidence="1">Multi-pass membrane protein</topology>
    </subcellularLocation>
</comment>
<dbReference type="SUPFAM" id="SSF144083">
    <property type="entry name" value="Magnesium transport protein CorA, transmembrane region"/>
    <property type="match status" value="1"/>
</dbReference>
<evidence type="ECO:0000256" key="5">
    <source>
        <dbReference type="SAM" id="Phobius"/>
    </source>
</evidence>
<dbReference type="EMBL" id="QYAC01000008">
    <property type="protein sequence ID" value="MBL3680475.1"/>
    <property type="molecule type" value="Genomic_DNA"/>
</dbReference>